<gene>
    <name evidence="1" type="ORF">SAMN06296273_2616</name>
</gene>
<dbReference type="Proteomes" id="UP000242498">
    <property type="component" value="Chromosome I"/>
</dbReference>
<dbReference type="AlphaFoldDB" id="A0A285C287"/>
<evidence type="ECO:0000313" key="1">
    <source>
        <dbReference type="EMBL" id="SNX61163.1"/>
    </source>
</evidence>
<accession>A0A285C287</accession>
<dbReference type="EMBL" id="LT907782">
    <property type="protein sequence ID" value="SNX61163.1"/>
    <property type="molecule type" value="Genomic_DNA"/>
</dbReference>
<reference evidence="1 2" key="1">
    <citation type="submission" date="2017-08" db="EMBL/GenBank/DDBJ databases">
        <authorList>
            <person name="de Groot N.N."/>
        </authorList>
    </citation>
    <scope>NUCLEOTIDE SEQUENCE [LARGE SCALE GENOMIC DNA]</scope>
    <source>
        <strain evidence="1 2">Nm15</strain>
    </source>
</reference>
<sequence length="275" mass="31233">MSTDPKVKGNGKKKFFKLLSDQALFDVSLQGLDFVGYNPDHNLDEDSWFKIEQFSLQPYCIDLLKRDFVSSEYDDLTKKQFPGIAYLCAVQGSHYYFQKITPSLFVTKRMIAFGEIAELENDGGRIAVNAMPDAIYQKDADTLLFRNLAAISSIFAGIDGLYKEATKEEVEAFLDNSFVELSNGYGVEKVSKPNRKRVALAMSTLAEMPDADRNQMLLYIHSYCEEQLKFDADNKKFEITSDTKLKSLLYGIEQCFYTTLIGKEKRLENSVQLLG</sequence>
<evidence type="ECO:0008006" key="3">
    <source>
        <dbReference type="Google" id="ProtNLM"/>
    </source>
</evidence>
<protein>
    <recommendedName>
        <fullName evidence="3">ATP F0F1 synthase synthase</fullName>
    </recommendedName>
</protein>
<dbReference type="RefSeq" id="WP_096293944.1">
    <property type="nucleotide sequence ID" value="NZ_LT907782.1"/>
</dbReference>
<organism evidence="1 2">
    <name type="scientific">Nitrosomonas ureae</name>
    <dbReference type="NCBI Taxonomy" id="44577"/>
    <lineage>
        <taxon>Bacteria</taxon>
        <taxon>Pseudomonadati</taxon>
        <taxon>Pseudomonadota</taxon>
        <taxon>Betaproteobacteria</taxon>
        <taxon>Nitrosomonadales</taxon>
        <taxon>Nitrosomonadaceae</taxon>
        <taxon>Nitrosomonas</taxon>
    </lineage>
</organism>
<name>A0A285C287_9PROT</name>
<dbReference type="OrthoDB" id="8617654at2"/>
<evidence type="ECO:0000313" key="2">
    <source>
        <dbReference type="Proteomes" id="UP000242498"/>
    </source>
</evidence>
<proteinExistence type="predicted"/>